<dbReference type="EC" id="2.7.13.3" evidence="4"/>
<dbReference type="SUPFAM" id="SSF55781">
    <property type="entry name" value="GAF domain-like"/>
    <property type="match status" value="1"/>
</dbReference>
<evidence type="ECO:0000313" key="20">
    <source>
        <dbReference type="EMBL" id="NMO75781.1"/>
    </source>
</evidence>
<evidence type="ECO:0000256" key="10">
    <source>
        <dbReference type="ARBA" id="ARBA00022840"/>
    </source>
</evidence>
<comment type="catalytic activity">
    <reaction evidence="1">
        <text>ATP + protein L-histidine = ADP + protein N-phospho-L-histidine.</text>
        <dbReference type="EC" id="2.7.13.3"/>
    </reaction>
</comment>
<dbReference type="SMART" id="SM00304">
    <property type="entry name" value="HAMP"/>
    <property type="match status" value="1"/>
</dbReference>
<evidence type="ECO:0000259" key="18">
    <source>
        <dbReference type="PROSITE" id="PS50110"/>
    </source>
</evidence>
<gene>
    <name evidence="20" type="ORF">HHU08_01850</name>
</gene>
<dbReference type="PROSITE" id="PS50885">
    <property type="entry name" value="HAMP"/>
    <property type="match status" value="1"/>
</dbReference>
<dbReference type="SUPFAM" id="SSF52172">
    <property type="entry name" value="CheY-like"/>
    <property type="match status" value="1"/>
</dbReference>
<dbReference type="InterPro" id="IPR003594">
    <property type="entry name" value="HATPase_dom"/>
</dbReference>
<protein>
    <recommendedName>
        <fullName evidence="13">Circadian input-output histidine kinase CikA</fullName>
        <ecNumber evidence="4">2.7.13.3</ecNumber>
    </recommendedName>
</protein>
<dbReference type="CDD" id="cd17546">
    <property type="entry name" value="REC_hyHK_CKI1_RcsC-like"/>
    <property type="match status" value="1"/>
</dbReference>
<dbReference type="Pfam" id="PF00672">
    <property type="entry name" value="HAMP"/>
    <property type="match status" value="1"/>
</dbReference>
<feature type="domain" description="Histidine kinase" evidence="17">
    <location>
        <begin position="508"/>
        <end position="736"/>
    </location>
</feature>
<keyword evidence="5" id="KW-1003">Cell membrane</keyword>
<reference evidence="20 21" key="1">
    <citation type="submission" date="2020-04" db="EMBL/GenBank/DDBJ databases">
        <title>Bacillus sp. UniB3 isolated from commercial digestive syrup.</title>
        <authorList>
            <person name="Thorat V."/>
            <person name="Kirdat K."/>
            <person name="Tiwarekar B."/>
            <person name="Yadav A."/>
        </authorList>
    </citation>
    <scope>NUCLEOTIDE SEQUENCE [LARGE SCALE GENOMIC DNA]</scope>
    <source>
        <strain evidence="20 21">UniB3</strain>
    </source>
</reference>
<comment type="similarity">
    <text evidence="3">In the N-terminal section; belongs to the phytochrome family.</text>
</comment>
<dbReference type="Gene3D" id="3.30.450.40">
    <property type="match status" value="1"/>
</dbReference>
<keyword evidence="7" id="KW-0808">Transferase</keyword>
<dbReference type="Gene3D" id="3.30.565.10">
    <property type="entry name" value="Histidine kinase-like ATPase, C-terminal domain"/>
    <property type="match status" value="1"/>
</dbReference>
<evidence type="ECO:0000256" key="6">
    <source>
        <dbReference type="ARBA" id="ARBA00022553"/>
    </source>
</evidence>
<feature type="domain" description="Response regulatory" evidence="18">
    <location>
        <begin position="781"/>
        <end position="898"/>
    </location>
</feature>
<feature type="coiled-coil region" evidence="15">
    <location>
        <begin position="432"/>
        <end position="498"/>
    </location>
</feature>
<evidence type="ECO:0000256" key="2">
    <source>
        <dbReference type="ARBA" id="ARBA00004651"/>
    </source>
</evidence>
<dbReference type="GO" id="GO:0005524">
    <property type="term" value="F:ATP binding"/>
    <property type="evidence" value="ECO:0007669"/>
    <property type="project" value="UniProtKB-KW"/>
</dbReference>
<dbReference type="SUPFAM" id="SSF55874">
    <property type="entry name" value="ATPase domain of HSP90 chaperone/DNA topoisomerase II/histidine kinase"/>
    <property type="match status" value="1"/>
</dbReference>
<sequence length="901" mass="102696">MRFSTKLYFGLGIIFILITILIIVLLSMLRQQNDKMHLLVHDKTERINAAYTLKNEVNNLSRQLYELSSQSSKTLNDITMRHMEDTRKEINKAHNFLTENDKREEAQDLLIKFEILYEPFEEKGQQIIEAENKKMNTNFWVRENDEKNRLLQIASSLYTVQIQEMQDDLENSKKTYDIVVLMTYIYIIVGVVCSIALAIYLIRGLTKNLRQVTTVMSGISYKKGIKFPRLKVASKDEIGEISRAFNEMVTTLENYSQDEIESRAKAEEKSWLDSQLAEITTNFSMAETMESLADYFISKITPAVGAQYGIFYLLNKKGNVRYLEEIANYAFHSQEQQSIIQLGEGLVGQAAKENKSISLIDIPKGYIKIKSGSGEAEPKQVLIQPISYEGKVLAIVELASLQYVRPLQQSLLKEVVEYLGISIQGIINRLEVKRLLEDEQRLTEELQSQSEELQAQQQELMAINEELQTQYRVSEEKNAELEKISKKLEEKAQQLIYSSQYKSEFLANMSHELRTPLNSMLILSQMLVEKENENLNAKQIQYLQTIYYSGNELLRLINEILDLEKIETGMMEIIEEPVKMEGILNCLKNQFSPIANQKKLDFLIKIDKEVPTCIETDSHRLNQVLKNLLSNAFKFTEKGKVELSVQMEDTSKLAIPDEVVLSFTVKDTGIGIPEEKMSIIFEPFKQADGTISRKYGGTGLGLSICKEISRLLGGELEATSIEGMGSSFSIYLPIKGQTKKGTVLAKEPISMEGSYRQIATAKGELIENIDSNKSVHLTGKKVLIIDDDIRNIFSIHAALEEYNIDILYSENGKDGINLLEENPDTDLVLMDIMMPEMSGLEAISIIRKKEKFKTLPIIALTAKAMKHNREQCIEAGASDYISKPVNLEQLYSLIQVWLYKE</sequence>
<proteinExistence type="inferred from homology"/>
<keyword evidence="16" id="KW-1133">Transmembrane helix</keyword>
<dbReference type="AlphaFoldDB" id="A0A7Y0PKZ7"/>
<comment type="caution">
    <text evidence="20">The sequence shown here is derived from an EMBL/GenBank/DDBJ whole genome shotgun (WGS) entry which is preliminary data.</text>
</comment>
<dbReference type="PRINTS" id="PR00344">
    <property type="entry name" value="BCTRLSENSOR"/>
</dbReference>
<dbReference type="InterPro" id="IPR011006">
    <property type="entry name" value="CheY-like_superfamily"/>
</dbReference>
<dbReference type="PANTHER" id="PTHR45339:SF1">
    <property type="entry name" value="HYBRID SIGNAL TRANSDUCTION HISTIDINE KINASE J"/>
    <property type="match status" value="1"/>
</dbReference>
<evidence type="ECO:0000313" key="21">
    <source>
        <dbReference type="Proteomes" id="UP000588491"/>
    </source>
</evidence>
<evidence type="ECO:0000256" key="5">
    <source>
        <dbReference type="ARBA" id="ARBA00022475"/>
    </source>
</evidence>
<dbReference type="GO" id="GO:0005886">
    <property type="term" value="C:plasma membrane"/>
    <property type="evidence" value="ECO:0007669"/>
    <property type="project" value="UniProtKB-SubCell"/>
</dbReference>
<evidence type="ECO:0000256" key="4">
    <source>
        <dbReference type="ARBA" id="ARBA00012438"/>
    </source>
</evidence>
<keyword evidence="16" id="KW-0812">Transmembrane</keyword>
<feature type="modified residue" description="4-aspartylphosphate" evidence="14">
    <location>
        <position position="831"/>
    </location>
</feature>
<evidence type="ECO:0000256" key="8">
    <source>
        <dbReference type="ARBA" id="ARBA00022741"/>
    </source>
</evidence>
<evidence type="ECO:0000256" key="16">
    <source>
        <dbReference type="SAM" id="Phobius"/>
    </source>
</evidence>
<evidence type="ECO:0000256" key="11">
    <source>
        <dbReference type="ARBA" id="ARBA00023012"/>
    </source>
</evidence>
<dbReference type="Gene3D" id="3.40.50.2300">
    <property type="match status" value="1"/>
</dbReference>
<keyword evidence="6 14" id="KW-0597">Phosphoprotein</keyword>
<keyword evidence="15" id="KW-0175">Coiled coil</keyword>
<dbReference type="PANTHER" id="PTHR45339">
    <property type="entry name" value="HYBRID SIGNAL TRANSDUCTION HISTIDINE KINASE J"/>
    <property type="match status" value="1"/>
</dbReference>
<evidence type="ECO:0000256" key="12">
    <source>
        <dbReference type="ARBA" id="ARBA00023136"/>
    </source>
</evidence>
<dbReference type="Proteomes" id="UP000588491">
    <property type="component" value="Unassembled WGS sequence"/>
</dbReference>
<dbReference type="InterPro" id="IPR036890">
    <property type="entry name" value="HATPase_C_sf"/>
</dbReference>
<evidence type="ECO:0000259" key="19">
    <source>
        <dbReference type="PROSITE" id="PS50885"/>
    </source>
</evidence>
<dbReference type="RefSeq" id="WP_169187679.1">
    <property type="nucleotide sequence ID" value="NZ_JABBPK010000001.1"/>
</dbReference>
<evidence type="ECO:0000256" key="1">
    <source>
        <dbReference type="ARBA" id="ARBA00000085"/>
    </source>
</evidence>
<evidence type="ECO:0000256" key="15">
    <source>
        <dbReference type="SAM" id="Coils"/>
    </source>
</evidence>
<dbReference type="InterPro" id="IPR003660">
    <property type="entry name" value="HAMP_dom"/>
</dbReference>
<feature type="transmembrane region" description="Helical" evidence="16">
    <location>
        <begin position="178"/>
        <end position="202"/>
    </location>
</feature>
<dbReference type="InterPro" id="IPR036097">
    <property type="entry name" value="HisK_dim/P_sf"/>
</dbReference>
<dbReference type="InterPro" id="IPR003661">
    <property type="entry name" value="HisK_dim/P_dom"/>
</dbReference>
<dbReference type="SMART" id="SM00387">
    <property type="entry name" value="HATPase_c"/>
    <property type="match status" value="1"/>
</dbReference>
<dbReference type="PROSITE" id="PS50110">
    <property type="entry name" value="RESPONSE_REGULATORY"/>
    <property type="match status" value="1"/>
</dbReference>
<dbReference type="InterPro" id="IPR004358">
    <property type="entry name" value="Sig_transdc_His_kin-like_C"/>
</dbReference>
<evidence type="ECO:0000256" key="14">
    <source>
        <dbReference type="PROSITE-ProRule" id="PRU00169"/>
    </source>
</evidence>
<dbReference type="GO" id="GO:0000155">
    <property type="term" value="F:phosphorelay sensor kinase activity"/>
    <property type="evidence" value="ECO:0007669"/>
    <property type="project" value="InterPro"/>
</dbReference>
<evidence type="ECO:0000259" key="17">
    <source>
        <dbReference type="PROSITE" id="PS50109"/>
    </source>
</evidence>
<dbReference type="SMART" id="SM00388">
    <property type="entry name" value="HisKA"/>
    <property type="match status" value="1"/>
</dbReference>
<dbReference type="SUPFAM" id="SSF47384">
    <property type="entry name" value="Homodimeric domain of signal transducing histidine kinase"/>
    <property type="match status" value="1"/>
</dbReference>
<keyword evidence="10" id="KW-0067">ATP-binding</keyword>
<name>A0A7Y0PKZ7_9BACI</name>
<organism evidence="20 21">
    <name type="scientific">Niallia alba</name>
    <dbReference type="NCBI Taxonomy" id="2729105"/>
    <lineage>
        <taxon>Bacteria</taxon>
        <taxon>Bacillati</taxon>
        <taxon>Bacillota</taxon>
        <taxon>Bacilli</taxon>
        <taxon>Bacillales</taxon>
        <taxon>Bacillaceae</taxon>
        <taxon>Niallia</taxon>
    </lineage>
</organism>
<keyword evidence="9" id="KW-0418">Kinase</keyword>
<feature type="domain" description="HAMP" evidence="19">
    <location>
        <begin position="203"/>
        <end position="257"/>
    </location>
</feature>
<evidence type="ECO:0000256" key="9">
    <source>
        <dbReference type="ARBA" id="ARBA00022777"/>
    </source>
</evidence>
<dbReference type="Gene3D" id="1.10.287.130">
    <property type="match status" value="1"/>
</dbReference>
<evidence type="ECO:0000256" key="13">
    <source>
        <dbReference type="ARBA" id="ARBA00074306"/>
    </source>
</evidence>
<feature type="transmembrane region" description="Helical" evidence="16">
    <location>
        <begin position="6"/>
        <end position="29"/>
    </location>
</feature>
<dbReference type="CDD" id="cd16922">
    <property type="entry name" value="HATPase_EvgS-ArcB-TorS-like"/>
    <property type="match status" value="1"/>
</dbReference>
<dbReference type="EMBL" id="JABBPK010000001">
    <property type="protein sequence ID" value="NMO75781.1"/>
    <property type="molecule type" value="Genomic_DNA"/>
</dbReference>
<keyword evidence="12 16" id="KW-0472">Membrane</keyword>
<keyword evidence="8" id="KW-0547">Nucleotide-binding</keyword>
<dbReference type="CDD" id="cd06225">
    <property type="entry name" value="HAMP"/>
    <property type="match status" value="1"/>
</dbReference>
<dbReference type="Gene3D" id="6.10.340.10">
    <property type="match status" value="1"/>
</dbReference>
<dbReference type="Pfam" id="PF00512">
    <property type="entry name" value="HisKA"/>
    <property type="match status" value="1"/>
</dbReference>
<accession>A0A7Y0PKZ7</accession>
<dbReference type="FunFam" id="3.30.565.10:FF:000010">
    <property type="entry name" value="Sensor histidine kinase RcsC"/>
    <property type="match status" value="1"/>
</dbReference>
<dbReference type="Pfam" id="PF00072">
    <property type="entry name" value="Response_reg"/>
    <property type="match status" value="1"/>
</dbReference>
<dbReference type="Pfam" id="PF13185">
    <property type="entry name" value="GAF_2"/>
    <property type="match status" value="1"/>
</dbReference>
<dbReference type="SMART" id="SM00448">
    <property type="entry name" value="REC"/>
    <property type="match status" value="1"/>
</dbReference>
<dbReference type="InterPro" id="IPR005467">
    <property type="entry name" value="His_kinase_dom"/>
</dbReference>
<keyword evidence="21" id="KW-1185">Reference proteome</keyword>
<dbReference type="CDD" id="cd00082">
    <property type="entry name" value="HisKA"/>
    <property type="match status" value="1"/>
</dbReference>
<dbReference type="Pfam" id="PF02518">
    <property type="entry name" value="HATPase_c"/>
    <property type="match status" value="1"/>
</dbReference>
<dbReference type="InterPro" id="IPR003018">
    <property type="entry name" value="GAF"/>
</dbReference>
<evidence type="ECO:0000256" key="7">
    <source>
        <dbReference type="ARBA" id="ARBA00022679"/>
    </source>
</evidence>
<comment type="subcellular location">
    <subcellularLocation>
        <location evidence="2">Cell membrane</location>
        <topology evidence="2">Multi-pass membrane protein</topology>
    </subcellularLocation>
</comment>
<keyword evidence="11" id="KW-0902">Two-component regulatory system</keyword>
<dbReference type="PROSITE" id="PS50109">
    <property type="entry name" value="HIS_KIN"/>
    <property type="match status" value="1"/>
</dbReference>
<evidence type="ECO:0000256" key="3">
    <source>
        <dbReference type="ARBA" id="ARBA00006402"/>
    </source>
</evidence>
<dbReference type="InterPro" id="IPR029016">
    <property type="entry name" value="GAF-like_dom_sf"/>
</dbReference>
<dbReference type="InterPro" id="IPR001789">
    <property type="entry name" value="Sig_transdc_resp-reg_receiver"/>
</dbReference>